<organism evidence="9">
    <name type="scientific">Cacopsylla melanoneura</name>
    <dbReference type="NCBI Taxonomy" id="428564"/>
    <lineage>
        <taxon>Eukaryota</taxon>
        <taxon>Metazoa</taxon>
        <taxon>Ecdysozoa</taxon>
        <taxon>Arthropoda</taxon>
        <taxon>Hexapoda</taxon>
        <taxon>Insecta</taxon>
        <taxon>Pterygota</taxon>
        <taxon>Neoptera</taxon>
        <taxon>Paraneoptera</taxon>
        <taxon>Hemiptera</taxon>
        <taxon>Sternorrhyncha</taxon>
        <taxon>Psylloidea</taxon>
        <taxon>Psyllidae</taxon>
        <taxon>Psyllinae</taxon>
        <taxon>Cacopsylla</taxon>
    </lineage>
</organism>
<feature type="compositionally biased region" description="Polar residues" evidence="6">
    <location>
        <begin position="839"/>
        <end position="851"/>
    </location>
</feature>
<evidence type="ECO:0000256" key="3">
    <source>
        <dbReference type="ARBA" id="ARBA00022679"/>
    </source>
</evidence>
<evidence type="ECO:0000256" key="6">
    <source>
        <dbReference type="SAM" id="MobiDB-lite"/>
    </source>
</evidence>
<dbReference type="PANTHER" id="PTHR12271">
    <property type="entry name" value="POLY A POLYMERASE CID PAP -RELATED"/>
    <property type="match status" value="1"/>
</dbReference>
<feature type="compositionally biased region" description="Polar residues" evidence="6">
    <location>
        <begin position="1588"/>
        <end position="1627"/>
    </location>
</feature>
<feature type="region of interest" description="Disordered" evidence="6">
    <location>
        <begin position="1371"/>
        <end position="1418"/>
    </location>
</feature>
<dbReference type="Gene3D" id="1.10.1410.10">
    <property type="match status" value="1"/>
</dbReference>
<feature type="region of interest" description="Disordered" evidence="6">
    <location>
        <begin position="578"/>
        <end position="972"/>
    </location>
</feature>
<feature type="compositionally biased region" description="Basic and acidic residues" evidence="6">
    <location>
        <begin position="1716"/>
        <end position="1730"/>
    </location>
</feature>
<protein>
    <submittedName>
        <fullName evidence="9">Poly(A) RNA polymerase gld-2 homolog B</fullName>
    </submittedName>
</protein>
<feature type="compositionally biased region" description="Basic and acidic residues" evidence="6">
    <location>
        <begin position="1742"/>
        <end position="1755"/>
    </location>
</feature>
<dbReference type="Pfam" id="PF22600">
    <property type="entry name" value="MTPAP-like_central"/>
    <property type="match status" value="1"/>
</dbReference>
<comment type="cofactor">
    <cofactor evidence="2">
        <name>Mg(2+)</name>
        <dbReference type="ChEBI" id="CHEBI:18420"/>
    </cofactor>
</comment>
<dbReference type="PANTHER" id="PTHR12271:SF66">
    <property type="entry name" value="TERMINAL URIDYLYLTRANSFERASE TAILOR"/>
    <property type="match status" value="1"/>
</dbReference>
<feature type="domain" description="Poly(A) RNA polymerase mitochondrial-like central palm" evidence="8">
    <location>
        <begin position="210"/>
        <end position="337"/>
    </location>
</feature>
<dbReference type="Pfam" id="PF03828">
    <property type="entry name" value="PAP_assoc"/>
    <property type="match status" value="1"/>
</dbReference>
<evidence type="ECO:0000256" key="2">
    <source>
        <dbReference type="ARBA" id="ARBA00001946"/>
    </source>
</evidence>
<dbReference type="InterPro" id="IPR043519">
    <property type="entry name" value="NT_sf"/>
</dbReference>
<dbReference type="GO" id="GO:1990817">
    <property type="term" value="F:poly(A) RNA polymerase activity"/>
    <property type="evidence" value="ECO:0007669"/>
    <property type="project" value="UniProtKB-ARBA"/>
</dbReference>
<evidence type="ECO:0000259" key="8">
    <source>
        <dbReference type="Pfam" id="PF22600"/>
    </source>
</evidence>
<feature type="compositionally biased region" description="Polar residues" evidence="6">
    <location>
        <begin position="588"/>
        <end position="600"/>
    </location>
</feature>
<evidence type="ECO:0000313" key="9">
    <source>
        <dbReference type="EMBL" id="CAG6672653.1"/>
    </source>
</evidence>
<accession>A0A8D8SN13</accession>
<evidence type="ECO:0000259" key="7">
    <source>
        <dbReference type="Pfam" id="PF03828"/>
    </source>
</evidence>
<dbReference type="Gene3D" id="3.30.460.10">
    <property type="entry name" value="Beta Polymerase, domain 2"/>
    <property type="match status" value="1"/>
</dbReference>
<evidence type="ECO:0000256" key="4">
    <source>
        <dbReference type="ARBA" id="ARBA00022723"/>
    </source>
</evidence>
<dbReference type="SUPFAM" id="SSF81631">
    <property type="entry name" value="PAP/OAS1 substrate-binding domain"/>
    <property type="match status" value="1"/>
</dbReference>
<keyword evidence="3" id="KW-0808">Transferase</keyword>
<feature type="region of interest" description="Disordered" evidence="6">
    <location>
        <begin position="1295"/>
        <end position="1324"/>
    </location>
</feature>
<feature type="region of interest" description="Disordered" evidence="6">
    <location>
        <begin position="1517"/>
        <end position="1755"/>
    </location>
</feature>
<feature type="compositionally biased region" description="Basic and acidic residues" evidence="6">
    <location>
        <begin position="578"/>
        <end position="587"/>
    </location>
</feature>
<feature type="compositionally biased region" description="Basic and acidic residues" evidence="6">
    <location>
        <begin position="762"/>
        <end position="792"/>
    </location>
</feature>
<dbReference type="CDD" id="cd05402">
    <property type="entry name" value="NT_PAP_TUTase"/>
    <property type="match status" value="1"/>
</dbReference>
<feature type="compositionally biased region" description="Basic and acidic residues" evidence="6">
    <location>
        <begin position="1669"/>
        <end position="1708"/>
    </location>
</feature>
<feature type="region of interest" description="Disordered" evidence="6">
    <location>
        <begin position="1021"/>
        <end position="1066"/>
    </location>
</feature>
<feature type="compositionally biased region" description="Polar residues" evidence="6">
    <location>
        <begin position="686"/>
        <end position="715"/>
    </location>
</feature>
<feature type="compositionally biased region" description="Low complexity" evidence="6">
    <location>
        <begin position="1299"/>
        <end position="1322"/>
    </location>
</feature>
<feature type="compositionally biased region" description="Polar residues" evidence="6">
    <location>
        <begin position="1655"/>
        <end position="1668"/>
    </location>
</feature>
<keyword evidence="5" id="KW-0460">Magnesium</keyword>
<proteinExistence type="predicted"/>
<feature type="domain" description="PAP-associated" evidence="7">
    <location>
        <begin position="428"/>
        <end position="505"/>
    </location>
</feature>
<feature type="region of interest" description="Disordered" evidence="6">
    <location>
        <begin position="985"/>
        <end position="1009"/>
    </location>
</feature>
<feature type="compositionally biased region" description="Polar residues" evidence="6">
    <location>
        <begin position="1040"/>
        <end position="1051"/>
    </location>
</feature>
<feature type="compositionally biased region" description="Polar residues" evidence="6">
    <location>
        <begin position="887"/>
        <end position="911"/>
    </location>
</feature>
<feature type="compositionally biased region" description="Polar residues" evidence="6">
    <location>
        <begin position="1524"/>
        <end position="1566"/>
    </location>
</feature>
<feature type="compositionally biased region" description="Low complexity" evidence="6">
    <location>
        <begin position="1375"/>
        <end position="1387"/>
    </location>
</feature>
<feature type="compositionally biased region" description="Polar residues" evidence="6">
    <location>
        <begin position="1388"/>
        <end position="1418"/>
    </location>
</feature>
<feature type="compositionally biased region" description="Polar residues" evidence="6">
    <location>
        <begin position="862"/>
        <end position="880"/>
    </location>
</feature>
<feature type="compositionally biased region" description="Polar residues" evidence="6">
    <location>
        <begin position="918"/>
        <end position="972"/>
    </location>
</feature>
<evidence type="ECO:0000256" key="5">
    <source>
        <dbReference type="ARBA" id="ARBA00022842"/>
    </source>
</evidence>
<dbReference type="EMBL" id="HBUF01229109">
    <property type="protein sequence ID" value="CAG6672653.1"/>
    <property type="molecule type" value="Transcribed_RNA"/>
</dbReference>
<feature type="compositionally biased region" description="Polar residues" evidence="6">
    <location>
        <begin position="724"/>
        <end position="758"/>
    </location>
</feature>
<dbReference type="SUPFAM" id="SSF81301">
    <property type="entry name" value="Nucleotidyltransferase"/>
    <property type="match status" value="1"/>
</dbReference>
<comment type="cofactor">
    <cofactor evidence="1">
        <name>Mn(2+)</name>
        <dbReference type="ChEBI" id="CHEBI:29035"/>
    </cofactor>
</comment>
<name>A0A8D8SN13_9HEMI</name>
<evidence type="ECO:0000256" key="1">
    <source>
        <dbReference type="ARBA" id="ARBA00001936"/>
    </source>
</evidence>
<sequence length="1931" mass="214743">MQCRAQKNHSVKQKTDCIKIADSSQLLSTFKMNGKREPQFVVCYLCERRMNSESLSNHCKSRKHNKLLHEAQGLARFWIKVTGSPSVFLKEDIIRSIFEKQGKIQRIIFNNGAFYIRYLRIKHTLTALDNAYRGDYRNIVNLKLKVESVFVSPSQPMEVDVFQVEPENNALDDFRNILSHTIRTIQSTPTQAHSFESIANQIVSSILSYAENESGSNQVYSDLTHMFSSWCANVQRELRLNVTVQVYVFGSVEIGLALSRFSDIDVYIDVGNTYLDMLHETTRLLFQNSDKFHDIVTIKGARVPIVKAVHSQSDIPIDISFKSKLGWYNTQLIKFYVKYDSRVKTLLALIKIWFKRVELNDTRAFTSYSIYWLALFYLQQLDIPLIPSVRQLLQFFPSTQCLRWKVMHPEEMQRTVKEYPRSKNSLSLEKLLLGFFQFYAELDLKNVVLCPLLGKVLPRSVFEPENLDQLPREMDGYHRYAQEFPKDTLKISSQMCVQDPYDLSHNITKAVNHASISLLMHHLDTVWILYKRNPAQILLSLLEDSNRERDTLLHEFDVENETLRLQRLLAACKKARERKEAREKESQAESPRTDGSPSTRNSKKGGDNEQRSNPKQTSPSKSSDKQASNSKVSSDKQTRSSSSDNCGISDSTETPLEDKADKTSDSTTSKLKNSSDSDKCSEPTGVKSNSSDNCSQQKNVNSSTDSGSFSQQKNSFDCVGLSLGASTQTRPGSTSKNTSNQCTSVVTSSRQQKISKYSSGEIEQKVDGRGRNVSENEQKFDGRGRKSPERVGRRTLVITNSKKHGSPNMGLRRQDGETGESRISTHKDNTHMSSKEKSGQNTSSRENFTSDLSEKLDRGMPNNRNRSSTNQLSFSEIVSNSHKKPTAPTQSNSKSTDPSHLTNRTDSIQPTNKKDSNTNRQVSRQSTSEQGTSNNSYSQGGNDTTSNTTHHSQATNSGDNGNTPSQSTGSSSIQNITKEEIHHPINKSVENKTHSQNNKLTESLPDSRLNSSVHLNQLVNNIPMSNSSSNASNNIQSQSTATEGTSHTQSPPRDINLIPSANNMNDQTSINPLLQMFYNLAKPSTNGSTGCVPTTLHPSQLLQANHQHLERLLQTPIVQSSPYPSQQHFPTQTTTKTSPPGFPPMFPVSGPPHPVTVPGTHHPVSVPGTHHPVTVPGNTGHPVNVQGPPGIPVNIRGPPGIPVNSLENAGLRVNNPMFPISVNALFAPGNPMFPVGSTIGNALFPGTPANSTMPGLEENPSVANLVGTPPGFLGNSSNVAVGNSSVFPGNSSRFPVPASAPGGTPSGMPGSPLSSSSSSSSSILETLQRLAINSPQNKRSTSELHAKNVAHIENKLLGNIGSLSGNSANNYQTGNANMNSNNPNNNNYQSSIGKVNTSPSSVQNVNSGGLNPNSNQITNSNPLSNAQINSNCPNSVNVHHPSNTFTSSNNAVNSTNRQTSANKDHNIEAKLQNLKQMIGSMSSQNGGIVSLKQLKPETYKIAYIDVNDLENNLKKKESLHSSKDSLNSLRRLSESAQEPLSRSSISQSTSKNILNSNTIAQTNNTSRHSRERMSQMKNTSRQSKDMSPCNTKDTSRNPRTSQMKPHSSSQPDHSGSTNVHRADTNSIRRTKESSKRNTSAARLELLEKRYHNETNFKNSSVKSRNTNSEYERHELAKQKEGRPKRVESSQMNTKDRKPTENESRKESLSRNTSKNSHSDNMKAPTREVPAREAVTNGSMVNGHRELSDQRPPRRDTYHIQADHKRKVTIFILEPDSVPDVLNFFNIANEVLVEYLEQVCLLQVHTKVYATETEFLYRGEHGIDVCHNRKKLLGRAGFNPPRALNHSKFQVEILKTNFLLMNAREALVKNNFVVSIVSRLVSRRGGREIQVSLVNENLKEEMSQYLSFVAFFQNGFDVIYKEMKKRCQPRSE</sequence>
<feature type="compositionally biased region" description="Low complexity" evidence="6">
    <location>
        <begin position="639"/>
        <end position="651"/>
    </location>
</feature>
<dbReference type="InterPro" id="IPR002058">
    <property type="entry name" value="PAP_assoc"/>
</dbReference>
<dbReference type="InterPro" id="IPR054708">
    <property type="entry name" value="MTPAP-like_central"/>
</dbReference>
<dbReference type="GO" id="GO:0031123">
    <property type="term" value="P:RNA 3'-end processing"/>
    <property type="evidence" value="ECO:0007669"/>
    <property type="project" value="TreeGrafter"/>
</dbReference>
<feature type="compositionally biased region" description="Polar residues" evidence="6">
    <location>
        <begin position="1442"/>
        <end position="1461"/>
    </location>
</feature>
<feature type="compositionally biased region" description="Polar residues" evidence="6">
    <location>
        <begin position="613"/>
        <end position="629"/>
    </location>
</feature>
<feature type="compositionally biased region" description="Low complexity" evidence="6">
    <location>
        <begin position="1021"/>
        <end position="1039"/>
    </location>
</feature>
<feature type="region of interest" description="Disordered" evidence="6">
    <location>
        <begin position="1442"/>
        <end position="1464"/>
    </location>
</feature>
<feature type="compositionally biased region" description="Basic and acidic residues" evidence="6">
    <location>
        <begin position="812"/>
        <end position="838"/>
    </location>
</feature>
<reference evidence="9" key="1">
    <citation type="submission" date="2021-05" db="EMBL/GenBank/DDBJ databases">
        <authorList>
            <person name="Alioto T."/>
            <person name="Alioto T."/>
            <person name="Gomez Garrido J."/>
        </authorList>
    </citation>
    <scope>NUCLEOTIDE SEQUENCE</scope>
</reference>
<feature type="compositionally biased region" description="Basic and acidic residues" evidence="6">
    <location>
        <begin position="1644"/>
        <end position="1654"/>
    </location>
</feature>
<dbReference type="GO" id="GO:0046872">
    <property type="term" value="F:metal ion binding"/>
    <property type="evidence" value="ECO:0007669"/>
    <property type="project" value="UniProtKB-KW"/>
</dbReference>
<dbReference type="GO" id="GO:0050265">
    <property type="term" value="F:RNA uridylyltransferase activity"/>
    <property type="evidence" value="ECO:0007669"/>
    <property type="project" value="TreeGrafter"/>
</dbReference>
<keyword evidence="4" id="KW-0479">Metal-binding</keyword>